<dbReference type="GO" id="GO:0016773">
    <property type="term" value="F:phosphotransferase activity, alcohol group as acceptor"/>
    <property type="evidence" value="ECO:0007669"/>
    <property type="project" value="InterPro"/>
</dbReference>
<evidence type="ECO:0000313" key="1">
    <source>
        <dbReference type="EMBL" id="TQM16077.1"/>
    </source>
</evidence>
<evidence type="ECO:0000313" key="2">
    <source>
        <dbReference type="Proteomes" id="UP000315677"/>
    </source>
</evidence>
<dbReference type="Proteomes" id="UP000315677">
    <property type="component" value="Unassembled WGS sequence"/>
</dbReference>
<dbReference type="InterPro" id="IPR006748">
    <property type="entry name" value="NH2Glyco/OHUrea_AB-resist_kin"/>
</dbReference>
<dbReference type="EMBL" id="VFPA01000001">
    <property type="protein sequence ID" value="TQM16077.1"/>
    <property type="molecule type" value="Genomic_DNA"/>
</dbReference>
<dbReference type="GO" id="GO:0019748">
    <property type="term" value="P:secondary metabolic process"/>
    <property type="evidence" value="ECO:0007669"/>
    <property type="project" value="InterPro"/>
</dbReference>
<reference evidence="1 2" key="1">
    <citation type="submission" date="2019-06" db="EMBL/GenBank/DDBJ databases">
        <title>Sequencing the genomes of 1000 actinobacteria strains.</title>
        <authorList>
            <person name="Klenk H.-P."/>
        </authorList>
    </citation>
    <scope>NUCLEOTIDE SEQUENCE [LARGE SCALE GENOMIC DNA]</scope>
    <source>
        <strain evidence="1 2">DSM 45301</strain>
    </source>
</reference>
<dbReference type="GO" id="GO:0016301">
    <property type="term" value="F:kinase activity"/>
    <property type="evidence" value="ECO:0007669"/>
    <property type="project" value="UniProtKB-KW"/>
</dbReference>
<dbReference type="RefSeq" id="WP_170231301.1">
    <property type="nucleotide sequence ID" value="NZ_VFPA01000001.1"/>
</dbReference>
<keyword evidence="2" id="KW-1185">Reference proteome</keyword>
<dbReference type="InterPro" id="IPR011009">
    <property type="entry name" value="Kinase-like_dom_sf"/>
</dbReference>
<proteinExistence type="predicted"/>
<gene>
    <name evidence="1" type="ORF">FB558_2880</name>
</gene>
<organism evidence="1 2">
    <name type="scientific">Pseudonocardia kunmingensis</name>
    <dbReference type="NCBI Taxonomy" id="630975"/>
    <lineage>
        <taxon>Bacteria</taxon>
        <taxon>Bacillati</taxon>
        <taxon>Actinomycetota</taxon>
        <taxon>Actinomycetes</taxon>
        <taxon>Pseudonocardiales</taxon>
        <taxon>Pseudonocardiaceae</taxon>
        <taxon>Pseudonocardia</taxon>
    </lineage>
</organism>
<sequence length="294" mass="32318">MASFPLPTLLAESVAEEGSPERTEWLGGLPQIVGALAERWSLTVGPPFQPGGSASWVAPARDDAGRDLVLKVGWTHYESRDEAHGLRFWDGRGAVRVHAAHVDGPTTALLLERCRPGTTLKQARAEPAQDEVVADLLRQLWCEPPHAHPFRPLTSMCDEWAAGFDRAHAAEPGALDPGLARAGMELFRGLPRDDVPQRLLVTDLHADNVLAAERAPWLVIDPKPYVGDPAYDVLQHMLNCRDRLLADPRGLARRMADLAGLDAGRVELWLFARVVQECLDLPWLRPAVPLLAPR</sequence>
<keyword evidence="1" id="KW-0418">Kinase</keyword>
<comment type="caution">
    <text evidence="1">The sequence shown here is derived from an EMBL/GenBank/DDBJ whole genome shotgun (WGS) entry which is preliminary data.</text>
</comment>
<accession>A0A543E3B4</accession>
<dbReference type="SUPFAM" id="SSF56112">
    <property type="entry name" value="Protein kinase-like (PK-like)"/>
    <property type="match status" value="1"/>
</dbReference>
<keyword evidence="1" id="KW-0808">Transferase</keyword>
<protein>
    <submittedName>
        <fullName evidence="1">Streptomycin 6-kinase</fullName>
    </submittedName>
</protein>
<dbReference type="AlphaFoldDB" id="A0A543E3B4"/>
<dbReference type="Pfam" id="PF04655">
    <property type="entry name" value="APH_6_hur"/>
    <property type="match status" value="1"/>
</dbReference>
<name>A0A543E3B4_9PSEU</name>